<dbReference type="InterPro" id="IPR019554">
    <property type="entry name" value="Soluble_ligand-bd"/>
</dbReference>
<accession>A0A1T4XDX1</accession>
<dbReference type="Gene3D" id="3.30.1950.10">
    <property type="entry name" value="wza like domain"/>
    <property type="match status" value="1"/>
</dbReference>
<feature type="domain" description="Polysaccharide export protein N-terminal" evidence="3">
    <location>
        <begin position="40"/>
        <end position="112"/>
    </location>
</feature>
<evidence type="ECO:0000313" key="5">
    <source>
        <dbReference type="EMBL" id="SKA87726.1"/>
    </source>
</evidence>
<dbReference type="EMBL" id="FUYC01000010">
    <property type="protein sequence ID" value="SKA87726.1"/>
    <property type="molecule type" value="Genomic_DNA"/>
</dbReference>
<organism evidence="5 6">
    <name type="scientific">Paucidesulfovibrio gracilis DSM 16080</name>
    <dbReference type="NCBI Taxonomy" id="1121449"/>
    <lineage>
        <taxon>Bacteria</taxon>
        <taxon>Pseudomonadati</taxon>
        <taxon>Thermodesulfobacteriota</taxon>
        <taxon>Desulfovibrionia</taxon>
        <taxon>Desulfovibrionales</taxon>
        <taxon>Desulfovibrionaceae</taxon>
        <taxon>Paucidesulfovibrio</taxon>
    </lineage>
</organism>
<evidence type="ECO:0000256" key="2">
    <source>
        <dbReference type="SAM" id="SignalP"/>
    </source>
</evidence>
<dbReference type="RefSeq" id="WP_078717629.1">
    <property type="nucleotide sequence ID" value="NZ_FUYC01000010.1"/>
</dbReference>
<sequence>MKRIVLLLLCVVSLGGAVMGPSAQAGDSEDLRRMFETVAPGGYHVGAEDVLEVFVWGDESLTRQVMVRPDGYVSLPLVGEVLCQGRTVEDIRSEVDRRYAKFLSDTPVSVMIVEINSPKVYVIGKVNRPGVYLMPHPMTVTQALALAGGFNPFADDANILLVRGIGPEQKVYEYDYTDVSLGSDMYQNVLLRPNDTIVVP</sequence>
<dbReference type="STRING" id="1121449.SAMN02745704_02077"/>
<dbReference type="Proteomes" id="UP000190027">
    <property type="component" value="Unassembled WGS sequence"/>
</dbReference>
<dbReference type="Pfam" id="PF02563">
    <property type="entry name" value="Poly_export"/>
    <property type="match status" value="1"/>
</dbReference>
<gene>
    <name evidence="5" type="ORF">SAMN02745704_02077</name>
</gene>
<dbReference type="PANTHER" id="PTHR33619">
    <property type="entry name" value="POLYSACCHARIDE EXPORT PROTEIN GFCE-RELATED"/>
    <property type="match status" value="1"/>
</dbReference>
<proteinExistence type="predicted"/>
<evidence type="ECO:0000256" key="1">
    <source>
        <dbReference type="ARBA" id="ARBA00022729"/>
    </source>
</evidence>
<evidence type="ECO:0000313" key="6">
    <source>
        <dbReference type="Proteomes" id="UP000190027"/>
    </source>
</evidence>
<name>A0A1T4XDX1_9BACT</name>
<dbReference type="AlphaFoldDB" id="A0A1T4XDX1"/>
<dbReference type="Pfam" id="PF10531">
    <property type="entry name" value="SLBB"/>
    <property type="match status" value="1"/>
</dbReference>
<dbReference type="InterPro" id="IPR003715">
    <property type="entry name" value="Poly_export_N"/>
</dbReference>
<dbReference type="InterPro" id="IPR049712">
    <property type="entry name" value="Poly_export"/>
</dbReference>
<feature type="signal peptide" evidence="2">
    <location>
        <begin position="1"/>
        <end position="25"/>
    </location>
</feature>
<keyword evidence="6" id="KW-1185">Reference proteome</keyword>
<reference evidence="5 6" key="1">
    <citation type="submission" date="2017-02" db="EMBL/GenBank/DDBJ databases">
        <authorList>
            <person name="Peterson S.W."/>
        </authorList>
    </citation>
    <scope>NUCLEOTIDE SEQUENCE [LARGE SCALE GENOMIC DNA]</scope>
    <source>
        <strain evidence="5 6">DSM 16080</strain>
    </source>
</reference>
<keyword evidence="1 2" id="KW-0732">Signal</keyword>
<dbReference type="Gene3D" id="3.10.560.10">
    <property type="entry name" value="Outer membrane lipoprotein wza domain like"/>
    <property type="match status" value="1"/>
</dbReference>
<feature type="domain" description="Soluble ligand binding" evidence="4">
    <location>
        <begin position="119"/>
        <end position="168"/>
    </location>
</feature>
<dbReference type="PANTHER" id="PTHR33619:SF3">
    <property type="entry name" value="POLYSACCHARIDE EXPORT PROTEIN GFCE-RELATED"/>
    <property type="match status" value="1"/>
</dbReference>
<protein>
    <submittedName>
        <fullName evidence="5">Polysaccharide export outer membrane protein</fullName>
    </submittedName>
</protein>
<dbReference type="OrthoDB" id="193635at2"/>
<dbReference type="GO" id="GO:0015159">
    <property type="term" value="F:polysaccharide transmembrane transporter activity"/>
    <property type="evidence" value="ECO:0007669"/>
    <property type="project" value="InterPro"/>
</dbReference>
<evidence type="ECO:0000259" key="4">
    <source>
        <dbReference type="Pfam" id="PF10531"/>
    </source>
</evidence>
<evidence type="ECO:0000259" key="3">
    <source>
        <dbReference type="Pfam" id="PF02563"/>
    </source>
</evidence>
<feature type="chain" id="PRO_5012933629" evidence="2">
    <location>
        <begin position="26"/>
        <end position="200"/>
    </location>
</feature>